<keyword evidence="4 7" id="KW-0479">Metal-binding</keyword>
<sequence length="338" mass="37069">MSKVDMNLLKHLSEAFGVSGRERQVREVILSEIRSSCDEIKVDNIGNIIAKKHGKNNKNILIMASMDEPGFIISGYKEGGGAFLSFEPVGIIRPQSIVSESVVVGDKMIPGIISLKAVHLSTKEEREKLVCLKDLFIDIGADNKQAAEREILIGDFAGFKSKYTELGEYGVSNKAIGQRACCAVLAALLKADYDCSITCVFTVQKQVGLRGAKLSFGSDDEFDEAITLDTIEEEQYKLGSGCFIPCLINSTCHDRSIAIKLMSMKDNLNIENKDNDIKCEIIAKKIDDGDITSVNIKGKGILTAELDIPVKNKNTSSEIVDKRDIDAAYQIISKYLES</sequence>
<evidence type="ECO:0000256" key="4">
    <source>
        <dbReference type="ARBA" id="ARBA00022723"/>
    </source>
</evidence>
<dbReference type="OrthoDB" id="9772053at2"/>
<gene>
    <name evidence="8" type="ORF">B9O19_00393</name>
</gene>
<dbReference type="InterPro" id="IPR023367">
    <property type="entry name" value="Peptidase_M42_dom2"/>
</dbReference>
<proteinExistence type="inferred from homology"/>
<dbReference type="SUPFAM" id="SSF53187">
    <property type="entry name" value="Zn-dependent exopeptidases"/>
    <property type="match status" value="1"/>
</dbReference>
<dbReference type="GeneID" id="98061821"/>
<evidence type="ECO:0000313" key="8">
    <source>
        <dbReference type="EMBL" id="AUO18577.1"/>
    </source>
</evidence>
<evidence type="ECO:0000256" key="2">
    <source>
        <dbReference type="ARBA" id="ARBA00022438"/>
    </source>
</evidence>
<evidence type="ECO:0000256" key="1">
    <source>
        <dbReference type="ARBA" id="ARBA00006272"/>
    </source>
</evidence>
<dbReference type="InterPro" id="IPR008007">
    <property type="entry name" value="Peptidase_M42"/>
</dbReference>
<keyword evidence="3" id="KW-0645">Protease</keyword>
<feature type="binding site" evidence="7">
    <location>
        <position position="229"/>
    </location>
    <ligand>
        <name>Zn(2+)</name>
        <dbReference type="ChEBI" id="CHEBI:29105"/>
        <label>1</label>
    </ligand>
</feature>
<dbReference type="AlphaFoldDB" id="A0A2K9NZW7"/>
<dbReference type="SUPFAM" id="SSF101821">
    <property type="entry name" value="Aminopeptidase/glucanase lid domain"/>
    <property type="match status" value="1"/>
</dbReference>
<evidence type="ECO:0000313" key="9">
    <source>
        <dbReference type="Proteomes" id="UP000235589"/>
    </source>
</evidence>
<name>A0A2K9NZW7_9FIRM</name>
<comment type="similarity">
    <text evidence="1 6">Belongs to the peptidase M42 family.</text>
</comment>
<dbReference type="GO" id="GO:0046872">
    <property type="term" value="F:metal ion binding"/>
    <property type="evidence" value="ECO:0007669"/>
    <property type="project" value="UniProtKB-UniRule"/>
</dbReference>
<dbReference type="Proteomes" id="UP000235589">
    <property type="component" value="Chromosome"/>
</dbReference>
<dbReference type="RefSeq" id="WP_102364870.1">
    <property type="nucleotide sequence ID" value="NZ_CP020991.1"/>
</dbReference>
<dbReference type="Pfam" id="PF05343">
    <property type="entry name" value="Peptidase_M42"/>
    <property type="match status" value="1"/>
</dbReference>
<evidence type="ECO:0000256" key="7">
    <source>
        <dbReference type="PIRSR" id="PIRSR001123-2"/>
    </source>
</evidence>
<dbReference type="PANTHER" id="PTHR32481:SF0">
    <property type="entry name" value="AMINOPEPTIDASE YPDE-RELATED"/>
    <property type="match status" value="1"/>
</dbReference>
<comment type="cofactor">
    <cofactor evidence="7">
        <name>a divalent metal cation</name>
        <dbReference type="ChEBI" id="CHEBI:60240"/>
    </cofactor>
    <text evidence="7">Binds 2 divalent metal cations per subunit.</text>
</comment>
<keyword evidence="5" id="KW-0378">Hydrolase</keyword>
<dbReference type="GO" id="GO:0004177">
    <property type="term" value="F:aminopeptidase activity"/>
    <property type="evidence" value="ECO:0007669"/>
    <property type="project" value="UniProtKB-UniRule"/>
</dbReference>
<protein>
    <submittedName>
        <fullName evidence="8">Aminopeptidase</fullName>
    </submittedName>
</protein>
<dbReference type="PANTHER" id="PTHR32481">
    <property type="entry name" value="AMINOPEPTIDASE"/>
    <property type="match status" value="1"/>
</dbReference>
<dbReference type="KEGG" id="mpec:B9O19_00393"/>
<keyword evidence="9" id="KW-1185">Reference proteome</keyword>
<dbReference type="Gene3D" id="2.40.30.40">
    <property type="entry name" value="Peptidase M42, domain 2"/>
    <property type="match status" value="1"/>
</dbReference>
<dbReference type="InterPro" id="IPR051464">
    <property type="entry name" value="Peptidase_M42_aminopept"/>
</dbReference>
<evidence type="ECO:0000256" key="6">
    <source>
        <dbReference type="PIRNR" id="PIRNR001123"/>
    </source>
</evidence>
<dbReference type="PIRSF" id="PIRSF001123">
    <property type="entry name" value="PepA_GA"/>
    <property type="match status" value="1"/>
</dbReference>
<evidence type="ECO:0000256" key="3">
    <source>
        <dbReference type="ARBA" id="ARBA00022670"/>
    </source>
</evidence>
<evidence type="ECO:0000256" key="5">
    <source>
        <dbReference type="ARBA" id="ARBA00022801"/>
    </source>
</evidence>
<dbReference type="Gene3D" id="3.40.630.10">
    <property type="entry name" value="Zn peptidases"/>
    <property type="match status" value="1"/>
</dbReference>
<organism evidence="8 9">
    <name type="scientific">Monoglobus pectinilyticus</name>
    <dbReference type="NCBI Taxonomy" id="1981510"/>
    <lineage>
        <taxon>Bacteria</taxon>
        <taxon>Bacillati</taxon>
        <taxon>Bacillota</taxon>
        <taxon>Clostridia</taxon>
        <taxon>Monoglobales</taxon>
        <taxon>Monoglobaceae</taxon>
        <taxon>Monoglobus</taxon>
    </lineage>
</organism>
<dbReference type="EMBL" id="CP020991">
    <property type="protein sequence ID" value="AUO18577.1"/>
    <property type="molecule type" value="Genomic_DNA"/>
</dbReference>
<keyword evidence="2 8" id="KW-0031">Aminopeptidase</keyword>
<accession>A0A2K9NZW7</accession>
<dbReference type="GO" id="GO:0006508">
    <property type="term" value="P:proteolysis"/>
    <property type="evidence" value="ECO:0007669"/>
    <property type="project" value="UniProtKB-KW"/>
</dbReference>
<reference evidence="8 9" key="1">
    <citation type="submission" date="2017-04" db="EMBL/GenBank/DDBJ databases">
        <title>Monoglobus pectinilyticus 14 draft genome.</title>
        <authorList>
            <person name="Kim C."/>
            <person name="Rosendale D.I."/>
            <person name="Kelly W.J."/>
            <person name="Tannock G.W."/>
            <person name="Patchett M.L."/>
            <person name="Jordens J.Z."/>
        </authorList>
    </citation>
    <scope>NUCLEOTIDE SEQUENCE [LARGE SCALE GENOMIC DNA]</scope>
    <source>
        <strain evidence="8 9">14</strain>
    </source>
</reference>